<feature type="domain" description="Glycoside hydrolase family 2 catalytic" evidence="5">
    <location>
        <begin position="290"/>
        <end position="583"/>
    </location>
</feature>
<dbReference type="InterPro" id="IPR051913">
    <property type="entry name" value="GH2_Domain-Containing"/>
</dbReference>
<dbReference type="AlphaFoldDB" id="D2S0Y2"/>
<dbReference type="KEGG" id="htu:Htur_4208"/>
<dbReference type="EMBL" id="CP001861">
    <property type="protein sequence ID" value="ADB63029.1"/>
    <property type="molecule type" value="Genomic_DNA"/>
</dbReference>
<comment type="similarity">
    <text evidence="1">Belongs to the glycosyl hydrolase 2 family.</text>
</comment>
<dbReference type="Gene3D" id="3.20.20.80">
    <property type="entry name" value="Glycosidases"/>
    <property type="match status" value="1"/>
</dbReference>
<evidence type="ECO:0000259" key="5">
    <source>
        <dbReference type="Pfam" id="PF02836"/>
    </source>
</evidence>
<evidence type="ECO:0000256" key="2">
    <source>
        <dbReference type="ARBA" id="ARBA00022801"/>
    </source>
</evidence>
<dbReference type="Pfam" id="PF02836">
    <property type="entry name" value="Glyco_hydro_2_C"/>
    <property type="match status" value="1"/>
</dbReference>
<feature type="domain" description="Glycosyl hydrolases family 2 sugar binding" evidence="6">
    <location>
        <begin position="82"/>
        <end position="192"/>
    </location>
</feature>
<dbReference type="RefSeq" id="WP_012945273.1">
    <property type="nucleotide sequence ID" value="NC_013744.1"/>
</dbReference>
<dbReference type="InterPro" id="IPR023232">
    <property type="entry name" value="Glyco_hydro_2_AS"/>
</dbReference>
<dbReference type="PROSITE" id="PS00608">
    <property type="entry name" value="GLYCOSYL_HYDROL_F2_2"/>
    <property type="match status" value="1"/>
</dbReference>
<dbReference type="Gene3D" id="2.60.40.10">
    <property type="entry name" value="Immunoglobulins"/>
    <property type="match status" value="1"/>
</dbReference>
<keyword evidence="2 7" id="KW-0378">Hydrolase</keyword>
<dbReference type="InterPro" id="IPR006101">
    <property type="entry name" value="Glyco_hydro_2"/>
</dbReference>
<dbReference type="SUPFAM" id="SSF49785">
    <property type="entry name" value="Galactose-binding domain-like"/>
    <property type="match status" value="1"/>
</dbReference>
<dbReference type="InterPro" id="IPR006104">
    <property type="entry name" value="Glyco_hydro_2_N"/>
</dbReference>
<evidence type="ECO:0000259" key="4">
    <source>
        <dbReference type="Pfam" id="PF00703"/>
    </source>
</evidence>
<reference evidence="7 8" key="1">
    <citation type="journal article" date="2010" name="Stand. Genomic Sci.">
        <title>Complete genome sequence of Haloterrigena turkmenica type strain (4k).</title>
        <authorList>
            <person name="Saunders E."/>
            <person name="Tindall B.J."/>
            <person name="Fahnrich R."/>
            <person name="Lapidus A."/>
            <person name="Copeland A."/>
            <person name="Del Rio T.G."/>
            <person name="Lucas S."/>
            <person name="Chen F."/>
            <person name="Tice H."/>
            <person name="Cheng J.F."/>
            <person name="Han C."/>
            <person name="Detter J.C."/>
            <person name="Bruce D."/>
            <person name="Goodwin L."/>
            <person name="Chain P."/>
            <person name="Pitluck S."/>
            <person name="Pati A."/>
            <person name="Ivanova N."/>
            <person name="Mavromatis K."/>
            <person name="Chen A."/>
            <person name="Palaniappan K."/>
            <person name="Land M."/>
            <person name="Hauser L."/>
            <person name="Chang Y.J."/>
            <person name="Jeffries C.D."/>
            <person name="Brettin T."/>
            <person name="Rohde M."/>
            <person name="Goker M."/>
            <person name="Bristow J."/>
            <person name="Eisen J.A."/>
            <person name="Markowitz V."/>
            <person name="Hugenholtz P."/>
            <person name="Klenk H.P."/>
            <person name="Kyrpides N.C."/>
        </authorList>
    </citation>
    <scope>NUCLEOTIDE SEQUENCE [LARGE SCALE GENOMIC DNA]</scope>
    <source>
        <strain evidence="8">ATCC 51198 / DSM 5511 / JCM 9101 / NCIMB 13204 / VKM B-1734 / 4k</strain>
    </source>
</reference>
<dbReference type="HOGENOM" id="CLU_006501_6_3_2"/>
<dbReference type="OrthoDB" id="38162at2157"/>
<keyword evidence="8" id="KW-1185">Reference proteome</keyword>
<gene>
    <name evidence="7" type="ordered locus">Htur_4208</name>
</gene>
<evidence type="ECO:0000256" key="1">
    <source>
        <dbReference type="ARBA" id="ARBA00007401"/>
    </source>
</evidence>
<dbReference type="EC" id="3.2.1.23" evidence="7"/>
<organism evidence="7 8">
    <name type="scientific">Haloterrigena turkmenica (strain ATCC 51198 / DSM 5511 / JCM 9101 / NCIMB 13204 / VKM B-1734 / 4k)</name>
    <name type="common">Halococcus turkmenicus</name>
    <dbReference type="NCBI Taxonomy" id="543526"/>
    <lineage>
        <taxon>Archaea</taxon>
        <taxon>Methanobacteriati</taxon>
        <taxon>Methanobacteriota</taxon>
        <taxon>Stenosarchaea group</taxon>
        <taxon>Halobacteria</taxon>
        <taxon>Halobacteriales</taxon>
        <taxon>Natrialbaceae</taxon>
        <taxon>Haloterrigena</taxon>
    </lineage>
</organism>
<dbReference type="PRINTS" id="PR00132">
    <property type="entry name" value="GLHYDRLASE2"/>
</dbReference>
<dbReference type="GO" id="GO:0004565">
    <property type="term" value="F:beta-galactosidase activity"/>
    <property type="evidence" value="ECO:0007669"/>
    <property type="project" value="UniProtKB-EC"/>
</dbReference>
<sequence length="587" mass="67112">MHLLSYPRESVSLDGTWQAIPDQYEMYDGYFEDFVDDDDDDNPAGFSPKSIYELGASEQEGMPVDFNVHDGYSVDVPASWGEEITEFRHYEGWVWFAKTFDWDADTAGDSSHLKFGAVNYRAEVWLNGERLGEHEGGFTPFSFDVTDELVDGENLLIVKVDNKRYDDGIPNASTDWFNFGGINRSVEVVSVPETYVRNYKLETELSEDSVDLQLDAWVENAVDDTEVTASFPKLDVSIELTADDDGVFTGEATLSRDDVTLWSPSDPQLYTVRVAADDDTIEDEVGLREVDVVDGDLLLNGEEIWLRGIALHEESAGKGRALNLEDVEERFEWITELGCNYARLAHYPHTEAMARKADEEGLILWEEIPAYWHINFGDEEIQELYRQQLRELIQRDWNRASVALWSIANETDHKDDTRNEVLPEMADYVRELDDTRLVTAACFVDETDDGIVLKDPLQEHLDVVGINQYYGWYYGDADDMEQFQENPDGTPVLISETGGGAKWGHHGDEDERWTEEFQAAIYRGQTDAIDGNDQIAGMAPWILFDFRAPMRQNDHQRGYNRKGLVDQHGRKKQAFHVLRGFYQEKRS</sequence>
<accession>D2S0Y2</accession>
<evidence type="ECO:0000259" key="6">
    <source>
        <dbReference type="Pfam" id="PF02837"/>
    </source>
</evidence>
<dbReference type="InterPro" id="IPR008979">
    <property type="entry name" value="Galactose-bd-like_sf"/>
</dbReference>
<dbReference type="PANTHER" id="PTHR42732:SF1">
    <property type="entry name" value="BETA-MANNOSIDASE"/>
    <property type="match status" value="1"/>
</dbReference>
<dbReference type="Pfam" id="PF00703">
    <property type="entry name" value="Glyco_hydro_2"/>
    <property type="match status" value="1"/>
</dbReference>
<dbReference type="InterPro" id="IPR036156">
    <property type="entry name" value="Beta-gal/glucu_dom_sf"/>
</dbReference>
<dbReference type="SUPFAM" id="SSF49303">
    <property type="entry name" value="beta-Galactosidase/glucuronidase domain"/>
    <property type="match status" value="1"/>
</dbReference>
<dbReference type="GO" id="GO:0005975">
    <property type="term" value="P:carbohydrate metabolic process"/>
    <property type="evidence" value="ECO:0007669"/>
    <property type="project" value="InterPro"/>
</dbReference>
<protein>
    <submittedName>
        <fullName evidence="7">Beta-galactosidase</fullName>
        <ecNumber evidence="7">3.2.1.23</ecNumber>
    </submittedName>
</protein>
<dbReference type="Gene3D" id="2.60.120.260">
    <property type="entry name" value="Galactose-binding domain-like"/>
    <property type="match status" value="1"/>
</dbReference>
<evidence type="ECO:0000313" key="8">
    <source>
        <dbReference type="Proteomes" id="UP000001903"/>
    </source>
</evidence>
<dbReference type="CAZy" id="GH2">
    <property type="family name" value="Glycoside Hydrolase Family 2"/>
</dbReference>
<dbReference type="SUPFAM" id="SSF51445">
    <property type="entry name" value="(Trans)glycosidases"/>
    <property type="match status" value="1"/>
</dbReference>
<evidence type="ECO:0000256" key="3">
    <source>
        <dbReference type="ARBA" id="ARBA00023295"/>
    </source>
</evidence>
<name>D2S0Y2_HALTV</name>
<dbReference type="PANTHER" id="PTHR42732">
    <property type="entry name" value="BETA-GALACTOSIDASE"/>
    <property type="match status" value="1"/>
</dbReference>
<dbReference type="Proteomes" id="UP000001903">
    <property type="component" value="Plasmid pHTUR01"/>
</dbReference>
<dbReference type="InterPro" id="IPR017853">
    <property type="entry name" value="GH"/>
</dbReference>
<geneLocation type="plasmid" evidence="7 8">
    <name>pHTUR01</name>
</geneLocation>
<proteinExistence type="inferred from homology"/>
<dbReference type="Pfam" id="PF02837">
    <property type="entry name" value="Glyco_hydro_2_N"/>
    <property type="match status" value="1"/>
</dbReference>
<dbReference type="InterPro" id="IPR013783">
    <property type="entry name" value="Ig-like_fold"/>
</dbReference>
<keyword evidence="3 7" id="KW-0326">Glycosidase</keyword>
<evidence type="ECO:0000313" key="7">
    <source>
        <dbReference type="EMBL" id="ADB63029.1"/>
    </source>
</evidence>
<dbReference type="GeneID" id="8744836"/>
<keyword evidence="7" id="KW-0614">Plasmid</keyword>
<dbReference type="InterPro" id="IPR006103">
    <property type="entry name" value="Glyco_hydro_2_cat"/>
</dbReference>
<dbReference type="InterPro" id="IPR006102">
    <property type="entry name" value="Ig-like_GH2"/>
</dbReference>
<feature type="domain" description="Glycoside hydrolase family 2 immunoglobulin-like beta-sandwich" evidence="4">
    <location>
        <begin position="194"/>
        <end position="285"/>
    </location>
</feature>